<accession>A0ABN9W1E7</accession>
<evidence type="ECO:0000256" key="1">
    <source>
        <dbReference type="SAM" id="Coils"/>
    </source>
</evidence>
<feature type="non-terminal residue" evidence="2">
    <location>
        <position position="1"/>
    </location>
</feature>
<gene>
    <name evidence="2" type="ORF">PCOR1329_LOCUS62107</name>
</gene>
<name>A0ABN9W1E7_9DINO</name>
<evidence type="ECO:0000313" key="3">
    <source>
        <dbReference type="Proteomes" id="UP001189429"/>
    </source>
</evidence>
<dbReference type="Proteomes" id="UP001189429">
    <property type="component" value="Unassembled WGS sequence"/>
</dbReference>
<feature type="coiled-coil region" evidence="1">
    <location>
        <begin position="42"/>
        <end position="69"/>
    </location>
</feature>
<keyword evidence="3" id="KW-1185">Reference proteome</keyword>
<proteinExistence type="predicted"/>
<protein>
    <submittedName>
        <fullName evidence="2">Uncharacterized protein</fullName>
    </submittedName>
</protein>
<organism evidence="2 3">
    <name type="scientific">Prorocentrum cordatum</name>
    <dbReference type="NCBI Taxonomy" id="2364126"/>
    <lineage>
        <taxon>Eukaryota</taxon>
        <taxon>Sar</taxon>
        <taxon>Alveolata</taxon>
        <taxon>Dinophyceae</taxon>
        <taxon>Prorocentrales</taxon>
        <taxon>Prorocentraceae</taxon>
        <taxon>Prorocentrum</taxon>
    </lineage>
</organism>
<sequence length="152" mass="16138">SDGEKQGYDGHCAEVDYREANLGDGAGDDDERGVAEYALAAIASAEKDVQTQERTLAQARAVVEDMKQSLGFCQKSKARGRGKSRLMDDNCSWLCFIRGVSRKQLTCPGDEGNDRSGASTGKVQQVDAVALSCGISGGIPNYEIELGEGVEA</sequence>
<dbReference type="EMBL" id="CAUYUJ010017834">
    <property type="protein sequence ID" value="CAK0878301.1"/>
    <property type="molecule type" value="Genomic_DNA"/>
</dbReference>
<comment type="caution">
    <text evidence="2">The sequence shown here is derived from an EMBL/GenBank/DDBJ whole genome shotgun (WGS) entry which is preliminary data.</text>
</comment>
<reference evidence="2" key="1">
    <citation type="submission" date="2023-10" db="EMBL/GenBank/DDBJ databases">
        <authorList>
            <person name="Chen Y."/>
            <person name="Shah S."/>
            <person name="Dougan E. K."/>
            <person name="Thang M."/>
            <person name="Chan C."/>
        </authorList>
    </citation>
    <scope>NUCLEOTIDE SEQUENCE [LARGE SCALE GENOMIC DNA]</scope>
</reference>
<feature type="non-terminal residue" evidence="2">
    <location>
        <position position="152"/>
    </location>
</feature>
<keyword evidence="1" id="KW-0175">Coiled coil</keyword>
<evidence type="ECO:0000313" key="2">
    <source>
        <dbReference type="EMBL" id="CAK0878301.1"/>
    </source>
</evidence>